<accession>A0A1G5X5J2</accession>
<gene>
    <name evidence="1" type="ORF">SAMN02910315_01951</name>
</gene>
<protein>
    <submittedName>
        <fullName evidence="1">Uncharacterized protein</fullName>
    </submittedName>
</protein>
<sequence length="382" mass="44160">MTCEILVMNGNSVSIGVDSAITVGGKKTADGFRKLFKLDDELPMGLMIYGSANFEKISMENLIADFCKDTDFSKINTVMDVKDTFIDFLANNTPHHDFKRDIEILFPKFKEEVIRYFARLSREEINLEIEKYSKLEVPEFLLQLAEYDQLFKDLCVEIGFNGWKALKNYFFYQLYPSTGIVIVGFSDGENYPSYVNIEIILNNGCNIEIQSEKSELNSSENMVVPFAQTGVIWGFLDGIHPEFFDLINQYNSLFFSGFLNDFMSFIDLKSNIADVQVNNVSKRVKEFKLFIDDKNQEYMDFLNDYRKYHLNYKLEALGLLSKKELAEMVEILIKVTSLRYRASMDLNIVGGEVNVAVISKFDGFVWVKKEEYYSRDLNYGKL</sequence>
<organism evidence="1 2">
    <name type="scientific">Methanobrevibacter millerae</name>
    <dbReference type="NCBI Taxonomy" id="230361"/>
    <lineage>
        <taxon>Archaea</taxon>
        <taxon>Methanobacteriati</taxon>
        <taxon>Methanobacteriota</taxon>
        <taxon>Methanomada group</taxon>
        <taxon>Methanobacteria</taxon>
        <taxon>Methanobacteriales</taxon>
        <taxon>Methanobacteriaceae</taxon>
        <taxon>Methanobrevibacter</taxon>
    </lineage>
</organism>
<reference evidence="1 2" key="1">
    <citation type="submission" date="2016-10" db="EMBL/GenBank/DDBJ databases">
        <authorList>
            <person name="Varghese N."/>
            <person name="Submissions S."/>
        </authorList>
    </citation>
    <scope>NUCLEOTIDE SEQUENCE [LARGE SCALE GENOMIC DNA]</scope>
    <source>
        <strain evidence="1 2">DSM 16643</strain>
    </source>
</reference>
<dbReference type="OrthoDB" id="78389at2157"/>
<name>A0A1G5X5J2_9EURY</name>
<dbReference type="AlphaFoldDB" id="A0A1G5X5J2"/>
<keyword evidence="2" id="KW-1185">Reference proteome</keyword>
<dbReference type="Proteomes" id="UP000323439">
    <property type="component" value="Unassembled WGS sequence"/>
</dbReference>
<proteinExistence type="predicted"/>
<dbReference type="EMBL" id="FMXB01000017">
    <property type="protein sequence ID" value="SDA65206.1"/>
    <property type="molecule type" value="Genomic_DNA"/>
</dbReference>
<evidence type="ECO:0000313" key="2">
    <source>
        <dbReference type="Proteomes" id="UP000323439"/>
    </source>
</evidence>
<dbReference type="RefSeq" id="WP_149732452.1">
    <property type="nucleotide sequence ID" value="NZ_FMXB01000017.1"/>
</dbReference>
<evidence type="ECO:0000313" key="1">
    <source>
        <dbReference type="EMBL" id="SDA65206.1"/>
    </source>
</evidence>